<dbReference type="PATRIC" id="fig|33935.3.peg.3742"/>
<dbReference type="InterPro" id="IPR010998">
    <property type="entry name" value="Integrase_recombinase_N"/>
</dbReference>
<organism evidence="4 5">
    <name type="scientific">Lysinibacillus macroides</name>
    <dbReference type="NCBI Taxonomy" id="33935"/>
    <lineage>
        <taxon>Bacteria</taxon>
        <taxon>Bacillati</taxon>
        <taxon>Bacillota</taxon>
        <taxon>Bacilli</taxon>
        <taxon>Bacillales</taxon>
        <taxon>Bacillaceae</taxon>
        <taxon>Lysinibacillus</taxon>
    </lineage>
</organism>
<protein>
    <recommendedName>
        <fullName evidence="3">Core-binding (CB) domain-containing protein</fullName>
    </recommendedName>
</protein>
<dbReference type="STRING" id="33935.ADM90_22490"/>
<name>A0A0N0UVY9_9BACI</name>
<evidence type="ECO:0000256" key="2">
    <source>
        <dbReference type="PROSITE-ProRule" id="PRU01248"/>
    </source>
</evidence>
<dbReference type="InterPro" id="IPR044068">
    <property type="entry name" value="CB"/>
</dbReference>
<dbReference type="Gene3D" id="1.10.150.130">
    <property type="match status" value="1"/>
</dbReference>
<dbReference type="Pfam" id="PF02899">
    <property type="entry name" value="Phage_int_SAM_1"/>
    <property type="match status" value="1"/>
</dbReference>
<reference evidence="4 5" key="1">
    <citation type="submission" date="2015-07" db="EMBL/GenBank/DDBJ databases">
        <title>Genome sequencing project for genomic taxonomy and phylogenomics of Bacillus-like bacteria.</title>
        <authorList>
            <person name="Liu B."/>
            <person name="Wang J."/>
            <person name="Zhu Y."/>
            <person name="Liu G."/>
            <person name="Chen Q."/>
            <person name="Chen Z."/>
            <person name="Che J."/>
            <person name="Ge C."/>
            <person name="Shi H."/>
            <person name="Pan Z."/>
            <person name="Liu X."/>
        </authorList>
    </citation>
    <scope>NUCLEOTIDE SEQUENCE [LARGE SCALE GENOMIC DNA]</scope>
    <source>
        <strain evidence="4 5">DSM 54</strain>
    </source>
</reference>
<evidence type="ECO:0000313" key="4">
    <source>
        <dbReference type="EMBL" id="KOY79984.1"/>
    </source>
</evidence>
<keyword evidence="5" id="KW-1185">Reference proteome</keyword>
<sequence>MKVEKTFSSFVLVDYNLRIISEVLDFTNTLQSKGYSPNTIKSYLDNLKVFYLWLEREDLKFYDVKSTSITSFVEYIDSRKAFGRVPLQYLIDI</sequence>
<evidence type="ECO:0000256" key="1">
    <source>
        <dbReference type="ARBA" id="ARBA00023125"/>
    </source>
</evidence>
<gene>
    <name evidence="4" type="ORF">ADM90_22490</name>
</gene>
<dbReference type="EMBL" id="LGCI01000014">
    <property type="protein sequence ID" value="KOY79984.1"/>
    <property type="molecule type" value="Genomic_DNA"/>
</dbReference>
<evidence type="ECO:0000313" key="5">
    <source>
        <dbReference type="Proteomes" id="UP000037977"/>
    </source>
</evidence>
<proteinExistence type="predicted"/>
<comment type="caution">
    <text evidence="4">The sequence shown here is derived from an EMBL/GenBank/DDBJ whole genome shotgun (WGS) entry which is preliminary data.</text>
</comment>
<dbReference type="GO" id="GO:0015074">
    <property type="term" value="P:DNA integration"/>
    <property type="evidence" value="ECO:0007669"/>
    <property type="project" value="InterPro"/>
</dbReference>
<accession>A0A0N0UVY9</accession>
<dbReference type="AlphaFoldDB" id="A0A0N0UVY9"/>
<dbReference type="InterPro" id="IPR004107">
    <property type="entry name" value="Integrase_SAM-like_N"/>
</dbReference>
<feature type="domain" description="Core-binding (CB)" evidence="3">
    <location>
        <begin position="17"/>
        <end position="93"/>
    </location>
</feature>
<dbReference type="Proteomes" id="UP000037977">
    <property type="component" value="Unassembled WGS sequence"/>
</dbReference>
<dbReference type="SUPFAM" id="SSF47823">
    <property type="entry name" value="lambda integrase-like, N-terminal domain"/>
    <property type="match status" value="1"/>
</dbReference>
<keyword evidence="1 2" id="KW-0238">DNA-binding</keyword>
<dbReference type="GO" id="GO:0003677">
    <property type="term" value="F:DNA binding"/>
    <property type="evidence" value="ECO:0007669"/>
    <property type="project" value="UniProtKB-UniRule"/>
</dbReference>
<evidence type="ECO:0000259" key="3">
    <source>
        <dbReference type="PROSITE" id="PS51900"/>
    </source>
</evidence>
<dbReference type="PROSITE" id="PS51900">
    <property type="entry name" value="CB"/>
    <property type="match status" value="1"/>
</dbReference>
<dbReference type="RefSeq" id="WP_053997088.1">
    <property type="nucleotide sequence ID" value="NZ_CP065643.1"/>
</dbReference>
<dbReference type="OrthoDB" id="9803188at2"/>